<sequence>MAPQFLKPASRVPGRPVGSAVRSAFGTRLFSSPGHEQAWKREASTPGESAIGAAATAPPALRHSRVSAPPCTRTEGCSRHKMENLLFILCSSVLTMHVPEDLGSFRSASNWGAARVIQPLGSFAQKISGQRHMPL</sequence>
<evidence type="ECO:0000313" key="3">
    <source>
        <dbReference type="Proteomes" id="UP001066276"/>
    </source>
</evidence>
<dbReference type="AlphaFoldDB" id="A0AAV7W4S3"/>
<dbReference type="EMBL" id="JANPWB010000002">
    <property type="protein sequence ID" value="KAJ1207608.1"/>
    <property type="molecule type" value="Genomic_DNA"/>
</dbReference>
<keyword evidence="3" id="KW-1185">Reference proteome</keyword>
<organism evidence="2 3">
    <name type="scientific">Pleurodeles waltl</name>
    <name type="common">Iberian ribbed newt</name>
    <dbReference type="NCBI Taxonomy" id="8319"/>
    <lineage>
        <taxon>Eukaryota</taxon>
        <taxon>Metazoa</taxon>
        <taxon>Chordata</taxon>
        <taxon>Craniata</taxon>
        <taxon>Vertebrata</taxon>
        <taxon>Euteleostomi</taxon>
        <taxon>Amphibia</taxon>
        <taxon>Batrachia</taxon>
        <taxon>Caudata</taxon>
        <taxon>Salamandroidea</taxon>
        <taxon>Salamandridae</taxon>
        <taxon>Pleurodelinae</taxon>
        <taxon>Pleurodeles</taxon>
    </lineage>
</organism>
<feature type="compositionally biased region" description="Low complexity" evidence="1">
    <location>
        <begin position="50"/>
        <end position="60"/>
    </location>
</feature>
<gene>
    <name evidence="2" type="ORF">NDU88_002998</name>
</gene>
<accession>A0AAV7W4S3</accession>
<name>A0AAV7W4S3_PLEWA</name>
<evidence type="ECO:0000256" key="1">
    <source>
        <dbReference type="SAM" id="MobiDB-lite"/>
    </source>
</evidence>
<protein>
    <submittedName>
        <fullName evidence="2">Uncharacterized protein</fullName>
    </submittedName>
</protein>
<evidence type="ECO:0000313" key="2">
    <source>
        <dbReference type="EMBL" id="KAJ1207608.1"/>
    </source>
</evidence>
<feature type="region of interest" description="Disordered" evidence="1">
    <location>
        <begin position="28"/>
        <end position="75"/>
    </location>
</feature>
<dbReference type="Proteomes" id="UP001066276">
    <property type="component" value="Chromosome 1_2"/>
</dbReference>
<proteinExistence type="predicted"/>
<reference evidence="2" key="1">
    <citation type="journal article" date="2022" name="bioRxiv">
        <title>Sequencing and chromosome-scale assembly of the giantPleurodeles waltlgenome.</title>
        <authorList>
            <person name="Brown T."/>
            <person name="Elewa A."/>
            <person name="Iarovenko S."/>
            <person name="Subramanian E."/>
            <person name="Araus A.J."/>
            <person name="Petzold A."/>
            <person name="Susuki M."/>
            <person name="Suzuki K.-i.T."/>
            <person name="Hayashi T."/>
            <person name="Toyoda A."/>
            <person name="Oliveira C."/>
            <person name="Osipova E."/>
            <person name="Leigh N.D."/>
            <person name="Simon A."/>
            <person name="Yun M.H."/>
        </authorList>
    </citation>
    <scope>NUCLEOTIDE SEQUENCE</scope>
    <source>
        <strain evidence="2">20211129_DDA</strain>
        <tissue evidence="2">Liver</tissue>
    </source>
</reference>
<comment type="caution">
    <text evidence="2">The sequence shown here is derived from an EMBL/GenBank/DDBJ whole genome shotgun (WGS) entry which is preliminary data.</text>
</comment>